<protein>
    <recommendedName>
        <fullName evidence="4">Porin</fullName>
    </recommendedName>
</protein>
<feature type="signal peptide" evidence="1">
    <location>
        <begin position="1"/>
        <end position="25"/>
    </location>
</feature>
<name>A0A844AY02_9RHOB</name>
<sequence>MKINTVRGVLLGSALASCVGSVALADANTEAELQALRARVEALETHRNGPSGNVGDFQIGKTTIDIYGYGKADFFYDFDFDQGDLVTVPRIGEPANATDGKFGATARQTRLGIRTKTDSDFGTIGTQLELDLFGGSSSTGELRVRHANITIGDNWLIGRFWTNFMPIGNYPATVEFRGPAGITFARVPQIRYRNTSGNLSYSFSLEENNATSDDPTITAAAEYKGERGSLRVAGLVGTVKAGGEEYDQSGVTLSGAITPWAGGKLQATFVTGEAITPLLNAGGSTAVAGIGDQANDVDGFTVELRQKLSSKINVGLVYGQEDYDLASSTGTLDYTKLETLHINAFYNATDKLRFGAEYILAERTSSTGATIDADRIQFSAQLNF</sequence>
<gene>
    <name evidence="2" type="ORF">GG681_09270</name>
</gene>
<dbReference type="PROSITE" id="PS51257">
    <property type="entry name" value="PROKAR_LIPOPROTEIN"/>
    <property type="match status" value="1"/>
</dbReference>
<evidence type="ECO:0000256" key="1">
    <source>
        <dbReference type="SAM" id="SignalP"/>
    </source>
</evidence>
<dbReference type="InterPro" id="IPR045748">
    <property type="entry name" value="DcaP"/>
</dbReference>
<dbReference type="Proteomes" id="UP000436694">
    <property type="component" value="Unassembled WGS sequence"/>
</dbReference>
<dbReference type="AlphaFoldDB" id="A0A844AY02"/>
<keyword evidence="3" id="KW-1185">Reference proteome</keyword>
<dbReference type="RefSeq" id="WP_153547401.1">
    <property type="nucleotide sequence ID" value="NZ_WIXK01000004.1"/>
</dbReference>
<dbReference type="Pfam" id="PF19577">
    <property type="entry name" value="DcaP"/>
    <property type="match status" value="1"/>
</dbReference>
<comment type="caution">
    <text evidence="2">The sequence shown here is derived from an EMBL/GenBank/DDBJ whole genome shotgun (WGS) entry which is preliminary data.</text>
</comment>
<evidence type="ECO:0008006" key="4">
    <source>
        <dbReference type="Google" id="ProtNLM"/>
    </source>
</evidence>
<reference evidence="2 3" key="1">
    <citation type="submission" date="2019-10" db="EMBL/GenBank/DDBJ databases">
        <title>Epibacterium sp. nov., isolated from seawater.</title>
        <authorList>
            <person name="Zhang X."/>
            <person name="Li N."/>
        </authorList>
    </citation>
    <scope>NUCLEOTIDE SEQUENCE [LARGE SCALE GENOMIC DNA]</scope>
    <source>
        <strain evidence="2 3">SM1969</strain>
    </source>
</reference>
<proteinExistence type="predicted"/>
<dbReference type="EMBL" id="WIXK01000004">
    <property type="protein sequence ID" value="MQY42831.1"/>
    <property type="molecule type" value="Genomic_DNA"/>
</dbReference>
<evidence type="ECO:0000313" key="3">
    <source>
        <dbReference type="Proteomes" id="UP000436694"/>
    </source>
</evidence>
<dbReference type="SUPFAM" id="SSF56935">
    <property type="entry name" value="Porins"/>
    <property type="match status" value="1"/>
</dbReference>
<evidence type="ECO:0000313" key="2">
    <source>
        <dbReference type="EMBL" id="MQY42831.1"/>
    </source>
</evidence>
<keyword evidence="1" id="KW-0732">Signal</keyword>
<feature type="chain" id="PRO_5032545752" description="Porin" evidence="1">
    <location>
        <begin position="26"/>
        <end position="384"/>
    </location>
</feature>
<accession>A0A844AY02</accession>
<organism evidence="2 3">
    <name type="scientific">Tritonibacter aquimaris</name>
    <dbReference type="NCBI Taxonomy" id="2663379"/>
    <lineage>
        <taxon>Bacteria</taxon>
        <taxon>Pseudomonadati</taxon>
        <taxon>Pseudomonadota</taxon>
        <taxon>Alphaproteobacteria</taxon>
        <taxon>Rhodobacterales</taxon>
        <taxon>Paracoccaceae</taxon>
        <taxon>Tritonibacter</taxon>
    </lineage>
</organism>